<reference evidence="1" key="2">
    <citation type="journal article" date="2022" name="New Phytol.">
        <title>Evolutionary transition to the ectomycorrhizal habit in the genomes of a hyperdiverse lineage of mushroom-forming fungi.</title>
        <authorList>
            <person name="Looney B."/>
            <person name="Miyauchi S."/>
            <person name="Morin E."/>
            <person name="Drula E."/>
            <person name="Courty P.E."/>
            <person name="Kohler A."/>
            <person name="Kuo A."/>
            <person name="LaButti K."/>
            <person name="Pangilinan J."/>
            <person name="Lipzen A."/>
            <person name="Riley R."/>
            <person name="Andreopoulos W."/>
            <person name="He G."/>
            <person name="Johnson J."/>
            <person name="Nolan M."/>
            <person name="Tritt A."/>
            <person name="Barry K.W."/>
            <person name="Grigoriev I.V."/>
            <person name="Nagy L.G."/>
            <person name="Hibbett D."/>
            <person name="Henrissat B."/>
            <person name="Matheny P.B."/>
            <person name="Labbe J."/>
            <person name="Martin F.M."/>
        </authorList>
    </citation>
    <scope>NUCLEOTIDE SEQUENCE</scope>
    <source>
        <strain evidence="1">FP105234-sp</strain>
    </source>
</reference>
<dbReference type="Proteomes" id="UP000814033">
    <property type="component" value="Unassembled WGS sequence"/>
</dbReference>
<evidence type="ECO:0000313" key="1">
    <source>
        <dbReference type="EMBL" id="KAI0042754.1"/>
    </source>
</evidence>
<reference evidence="1" key="1">
    <citation type="submission" date="2021-02" db="EMBL/GenBank/DDBJ databases">
        <authorList>
            <consortium name="DOE Joint Genome Institute"/>
            <person name="Ahrendt S."/>
            <person name="Looney B.P."/>
            <person name="Miyauchi S."/>
            <person name="Morin E."/>
            <person name="Drula E."/>
            <person name="Courty P.E."/>
            <person name="Chicoki N."/>
            <person name="Fauchery L."/>
            <person name="Kohler A."/>
            <person name="Kuo A."/>
            <person name="Labutti K."/>
            <person name="Pangilinan J."/>
            <person name="Lipzen A."/>
            <person name="Riley R."/>
            <person name="Andreopoulos W."/>
            <person name="He G."/>
            <person name="Johnson J."/>
            <person name="Barry K.W."/>
            <person name="Grigoriev I.V."/>
            <person name="Nagy L."/>
            <person name="Hibbett D."/>
            <person name="Henrissat B."/>
            <person name="Matheny P.B."/>
            <person name="Labbe J."/>
            <person name="Martin F."/>
        </authorList>
    </citation>
    <scope>NUCLEOTIDE SEQUENCE</scope>
    <source>
        <strain evidence="1">FP105234-sp</strain>
    </source>
</reference>
<sequence>MSRGDLYTRALAMTKRIYELRDALGWSAEETQLAISLLDDGTPITLHDVAFEPVLLSQASDTLLARYATLVRHRGIIGCYLQTELGHGSNVAALETTATYLPTAREFEVHSPTLTSTKWWVGALGRTATHGVVQAQLVLPGGEKAGPHLFFVQLRSLEDHTALPGIRIGDIGPKALGGWATTDHGFAQFTHVRIPRENMLSKFAQVTEDGRYVKPPHSKMSYGGMLYIRSSMVTTAGWTLAKAATVSLRYTTVRRQGGSTPTGSEQQVLHYPSVYYRLLPVLARAYVFIHLGRYLTAAFSATTQRLAAGDTSSLAEMHATTSALKVLVTTATARDIEAARRALGGHGFSAFAGLGTLYAQYLPSATYEGDNFVLDEQVVRAALKAFHALRPSSESTLSPSTQYLRLLAIPRSELPLATHVLADNPGQLVLMLELRAARVVEAHADRVQDGGLDAGAAQRLSNAVADAFVAVRVSELVDELVSSSLLPRDQATLRDLYILYLLVTLESALSDLLSFAIVSAGSTRTLREQIAQVCLRLLPEAVALSDAFGLSDWELDSALGVYNGCVYEALWERVQTEPMNQARVTPAYETHIKPILERGQKRAAEDKAKL</sequence>
<protein>
    <submittedName>
        <fullName evidence="1">Peroxisomal oxidase</fullName>
    </submittedName>
</protein>
<name>A0ACB8RF36_9AGAM</name>
<dbReference type="EMBL" id="MU276049">
    <property type="protein sequence ID" value="KAI0042754.1"/>
    <property type="molecule type" value="Genomic_DNA"/>
</dbReference>
<proteinExistence type="predicted"/>
<evidence type="ECO:0000313" key="2">
    <source>
        <dbReference type="Proteomes" id="UP000814033"/>
    </source>
</evidence>
<comment type="caution">
    <text evidence="1">The sequence shown here is derived from an EMBL/GenBank/DDBJ whole genome shotgun (WGS) entry which is preliminary data.</text>
</comment>
<keyword evidence="2" id="KW-1185">Reference proteome</keyword>
<organism evidence="1 2">
    <name type="scientific">Auriscalpium vulgare</name>
    <dbReference type="NCBI Taxonomy" id="40419"/>
    <lineage>
        <taxon>Eukaryota</taxon>
        <taxon>Fungi</taxon>
        <taxon>Dikarya</taxon>
        <taxon>Basidiomycota</taxon>
        <taxon>Agaricomycotina</taxon>
        <taxon>Agaricomycetes</taxon>
        <taxon>Russulales</taxon>
        <taxon>Auriscalpiaceae</taxon>
        <taxon>Auriscalpium</taxon>
    </lineage>
</organism>
<gene>
    <name evidence="1" type="ORF">FA95DRAFT_1564004</name>
</gene>
<accession>A0ACB8RF36</accession>